<dbReference type="Proteomes" id="UP001642720">
    <property type="component" value="Unassembled WGS sequence"/>
</dbReference>
<comment type="caution">
    <text evidence="2">The sequence shown here is derived from an EMBL/GenBank/DDBJ whole genome shotgun (WGS) entry which is preliminary data.</text>
</comment>
<name>A0ABY2GS63_9HYPO</name>
<feature type="compositionally biased region" description="Basic and acidic residues" evidence="1">
    <location>
        <begin position="253"/>
        <end position="263"/>
    </location>
</feature>
<feature type="region of interest" description="Disordered" evidence="1">
    <location>
        <begin position="245"/>
        <end position="269"/>
    </location>
</feature>
<feature type="region of interest" description="Disordered" evidence="1">
    <location>
        <begin position="143"/>
        <end position="165"/>
    </location>
</feature>
<accession>A0ABY2GS63</accession>
<proteinExistence type="predicted"/>
<sequence>MKQTQPEARGLTRTDERHRISAAASFRGQASRGRLAIFALKHNEQGNFSQLCSAAAVSIRYLLSSRSKIRSTLPSYDSATAPVQTKNEMGKVPLLQAHVTPLLPRIGGADEKAGKTTRKKLHLSLSTQLAYDDDSLSPARLIPPKPLARKHEKNGGNPVRRNSTRYKIRCENRGRSRPRVRLESTADTSTEYLHQLAAPQASSTAFDLNFERPRLTEDEDGASSTQGEAAAYLIAGILTKDGVLRRTRSSTKCPERAGGRDDGTQMYMQ</sequence>
<dbReference type="EMBL" id="PPTA01000017">
    <property type="protein sequence ID" value="TFA98777.1"/>
    <property type="molecule type" value="Genomic_DNA"/>
</dbReference>
<dbReference type="RefSeq" id="XP_073554979.1">
    <property type="nucleotide sequence ID" value="XM_073706416.1"/>
</dbReference>
<gene>
    <name evidence="2" type="ORF">CCMA1212_009329</name>
</gene>
<organism evidence="2 3">
    <name type="scientific">Trichoderma ghanense</name>
    <dbReference type="NCBI Taxonomy" id="65468"/>
    <lineage>
        <taxon>Eukaryota</taxon>
        <taxon>Fungi</taxon>
        <taxon>Dikarya</taxon>
        <taxon>Ascomycota</taxon>
        <taxon>Pezizomycotina</taxon>
        <taxon>Sordariomycetes</taxon>
        <taxon>Hypocreomycetidae</taxon>
        <taxon>Hypocreales</taxon>
        <taxon>Hypocreaceae</taxon>
        <taxon>Trichoderma</taxon>
    </lineage>
</organism>
<evidence type="ECO:0000256" key="1">
    <source>
        <dbReference type="SAM" id="MobiDB-lite"/>
    </source>
</evidence>
<dbReference type="GeneID" id="300580866"/>
<evidence type="ECO:0000313" key="2">
    <source>
        <dbReference type="EMBL" id="TFA98777.1"/>
    </source>
</evidence>
<evidence type="ECO:0000313" key="3">
    <source>
        <dbReference type="Proteomes" id="UP001642720"/>
    </source>
</evidence>
<keyword evidence="3" id="KW-1185">Reference proteome</keyword>
<reference evidence="2 3" key="1">
    <citation type="submission" date="2018-01" db="EMBL/GenBank/DDBJ databases">
        <title>Genome characterization of the sugarcane-associated fungus Trichoderma ghanense CCMA-1212 and their application in lignocelulose bioconversion.</title>
        <authorList>
            <person name="Steindorff A.S."/>
            <person name="Mendes T.D."/>
            <person name="Vilela E.S.D."/>
            <person name="Rodrigues D.S."/>
            <person name="Formighieri E.F."/>
            <person name="Melo I.S."/>
            <person name="Favaro L.C.L."/>
        </authorList>
    </citation>
    <scope>NUCLEOTIDE SEQUENCE [LARGE SCALE GENOMIC DNA]</scope>
    <source>
        <strain evidence="2 3">CCMA-1212</strain>
    </source>
</reference>
<protein>
    <submittedName>
        <fullName evidence="2">Uncharacterized protein</fullName>
    </submittedName>
</protein>